<evidence type="ECO:0008006" key="3">
    <source>
        <dbReference type="Google" id="ProtNLM"/>
    </source>
</evidence>
<reference evidence="1 2" key="1">
    <citation type="submission" date="2017-01" db="EMBL/GenBank/DDBJ databases">
        <title>Draft genome sequence of Bacillus oleronius.</title>
        <authorList>
            <person name="Allam M."/>
        </authorList>
    </citation>
    <scope>NUCLEOTIDE SEQUENCE [LARGE SCALE GENOMIC DNA]</scope>
    <source>
        <strain evidence="1 2">DSM 9356</strain>
    </source>
</reference>
<dbReference type="RefSeq" id="WP_078110425.1">
    <property type="nucleotide sequence ID" value="NZ_CP065424.1"/>
</dbReference>
<evidence type="ECO:0000313" key="2">
    <source>
        <dbReference type="Proteomes" id="UP000189761"/>
    </source>
</evidence>
<name>A0A8E2LD96_9BACI</name>
<evidence type="ECO:0000313" key="1">
    <source>
        <dbReference type="EMBL" id="OOP67825.1"/>
    </source>
</evidence>
<comment type="caution">
    <text evidence="1">The sequence shown here is derived from an EMBL/GenBank/DDBJ whole genome shotgun (WGS) entry which is preliminary data.</text>
</comment>
<dbReference type="Proteomes" id="UP000189761">
    <property type="component" value="Unassembled WGS sequence"/>
</dbReference>
<proteinExistence type="predicted"/>
<dbReference type="EMBL" id="MTLA01000156">
    <property type="protein sequence ID" value="OOP67825.1"/>
    <property type="molecule type" value="Genomic_DNA"/>
</dbReference>
<protein>
    <recommendedName>
        <fullName evidence="3">Nucleotidyltransferase family protein</fullName>
    </recommendedName>
</protein>
<keyword evidence="2" id="KW-1185">Reference proteome</keyword>
<dbReference type="Pfam" id="PF06042">
    <property type="entry name" value="NTP_transf_6"/>
    <property type="match status" value="1"/>
</dbReference>
<organism evidence="1 2">
    <name type="scientific">Heyndrickxia oleronia</name>
    <dbReference type="NCBI Taxonomy" id="38875"/>
    <lineage>
        <taxon>Bacteria</taxon>
        <taxon>Bacillati</taxon>
        <taxon>Bacillota</taxon>
        <taxon>Bacilli</taxon>
        <taxon>Bacillales</taxon>
        <taxon>Bacillaceae</taxon>
        <taxon>Heyndrickxia</taxon>
    </lineage>
</organism>
<dbReference type="AlphaFoldDB" id="A0A8E2LD96"/>
<gene>
    <name evidence="1" type="ORF">BWZ43_13705</name>
</gene>
<dbReference type="InterPro" id="IPR009267">
    <property type="entry name" value="NTP_transf_6"/>
</dbReference>
<dbReference type="PANTHER" id="PTHR39166:SF1">
    <property type="entry name" value="BLL1166 PROTEIN"/>
    <property type="match status" value="1"/>
</dbReference>
<accession>A0A8E2LD96</accession>
<dbReference type="PANTHER" id="PTHR39166">
    <property type="entry name" value="BLL1166 PROTEIN"/>
    <property type="match status" value="1"/>
</dbReference>
<sequence>MLNNKEDILKLIQEDVWMMDILRAVQTLHLPDWWVCAGFVRSKIWDTLHHVKDRTPLADVDVIYFDPERIDEQEEKRLEGKLRSLLPDVPWSVKNEARMHTVNGIPPYTSSVDAIAKFPETATALGVKLDDDQQLILAAPCGVSDVINMLIKPTAYFKENEERRSIYENRIVAKDWQSVWENITVHHW</sequence>